<feature type="region of interest" description="Disordered" evidence="1">
    <location>
        <begin position="1"/>
        <end position="100"/>
    </location>
</feature>
<dbReference type="EMBL" id="BMUB01000034">
    <property type="protein sequence ID" value="GGV05006.1"/>
    <property type="molecule type" value="Genomic_DNA"/>
</dbReference>
<organism evidence="2 3">
    <name type="scientific">Kitasatospora aureofaciens</name>
    <name type="common">Streptomyces aureofaciens</name>
    <dbReference type="NCBI Taxonomy" id="1894"/>
    <lineage>
        <taxon>Bacteria</taxon>
        <taxon>Bacillati</taxon>
        <taxon>Actinomycetota</taxon>
        <taxon>Actinomycetes</taxon>
        <taxon>Kitasatosporales</taxon>
        <taxon>Streptomycetaceae</taxon>
        <taxon>Kitasatospora</taxon>
    </lineage>
</organism>
<gene>
    <name evidence="2" type="ORF">GCM10010502_69820</name>
</gene>
<evidence type="ECO:0000313" key="2">
    <source>
        <dbReference type="EMBL" id="GGV05006.1"/>
    </source>
</evidence>
<sequence>MPGCGQHDADRREGQGPQYAKVERGDTYQRGYGLGSRGRHGRDIMASASTTPGGLPPIVSHLTRAATGATHRVSTAERTGTPRGAVTGTRHRQAEVPVPESMHEPVARFCGNGNCGCPHVFVDPDARKSAVSGSLPTSASRSS</sequence>
<protein>
    <submittedName>
        <fullName evidence="2">Uncharacterized protein</fullName>
    </submittedName>
</protein>
<name>A0A8H9HZ39_KITAU</name>
<evidence type="ECO:0000313" key="3">
    <source>
        <dbReference type="Proteomes" id="UP000610124"/>
    </source>
</evidence>
<accession>A0A8H9HZ39</accession>
<evidence type="ECO:0000256" key="1">
    <source>
        <dbReference type="SAM" id="MobiDB-lite"/>
    </source>
</evidence>
<dbReference type="AlphaFoldDB" id="A0A8H9HZ39"/>
<proteinExistence type="predicted"/>
<comment type="caution">
    <text evidence="2">The sequence shown here is derived from an EMBL/GenBank/DDBJ whole genome shotgun (WGS) entry which is preliminary data.</text>
</comment>
<reference evidence="2 3" key="1">
    <citation type="journal article" date="2014" name="Int. J. Syst. Evol. Microbiol.">
        <title>Complete genome sequence of Corynebacterium casei LMG S-19264T (=DSM 44701T), isolated from a smear-ripened cheese.</title>
        <authorList>
            <consortium name="US DOE Joint Genome Institute (JGI-PGF)"/>
            <person name="Walter F."/>
            <person name="Albersmeier A."/>
            <person name="Kalinowski J."/>
            <person name="Ruckert C."/>
        </authorList>
    </citation>
    <scope>NUCLEOTIDE SEQUENCE [LARGE SCALE GENOMIC DNA]</scope>
    <source>
        <strain evidence="2 3">JCM 4434</strain>
    </source>
</reference>
<dbReference type="Proteomes" id="UP000610124">
    <property type="component" value="Unassembled WGS sequence"/>
</dbReference>